<evidence type="ECO:0000256" key="2">
    <source>
        <dbReference type="SAM" id="SignalP"/>
    </source>
</evidence>
<feature type="domain" description="Putative host cell surface-exposed lipoprotein Ltp-like HTH region" evidence="3">
    <location>
        <begin position="191"/>
        <end position="235"/>
    </location>
</feature>
<name>A0A7X0ZSP6_9LIST</name>
<dbReference type="InterPro" id="IPR011434">
    <property type="entry name" value="Ltp-like_HTH"/>
</dbReference>
<feature type="signal peptide" evidence="2">
    <location>
        <begin position="1"/>
        <end position="20"/>
    </location>
</feature>
<evidence type="ECO:0000313" key="6">
    <source>
        <dbReference type="Proteomes" id="UP000565628"/>
    </source>
</evidence>
<organism evidence="5 6">
    <name type="scientific">Listeria booriae</name>
    <dbReference type="NCBI Taxonomy" id="1552123"/>
    <lineage>
        <taxon>Bacteria</taxon>
        <taxon>Bacillati</taxon>
        <taxon>Bacillota</taxon>
        <taxon>Bacilli</taxon>
        <taxon>Bacillales</taxon>
        <taxon>Listeriaceae</taxon>
        <taxon>Listeria</taxon>
    </lineage>
</organism>
<evidence type="ECO:0000259" key="3">
    <source>
        <dbReference type="Pfam" id="PF07553"/>
    </source>
</evidence>
<feature type="chain" id="PRO_5039678146" evidence="2">
    <location>
        <begin position="21"/>
        <end position="287"/>
    </location>
</feature>
<dbReference type="Pfam" id="PF16339">
    <property type="entry name" value="DUF4969"/>
    <property type="match status" value="1"/>
</dbReference>
<protein>
    <submittedName>
        <fullName evidence="5">DUF4969 domain-containing protein</fullName>
    </submittedName>
</protein>
<dbReference type="Pfam" id="PF07553">
    <property type="entry name" value="Lipoprotein_Ltp"/>
    <property type="match status" value="2"/>
</dbReference>
<evidence type="ECO:0000256" key="1">
    <source>
        <dbReference type="SAM" id="MobiDB-lite"/>
    </source>
</evidence>
<dbReference type="Proteomes" id="UP000565628">
    <property type="component" value="Unassembled WGS sequence"/>
</dbReference>
<accession>A0A7X0ZSP6</accession>
<gene>
    <name evidence="5" type="ORF">HCJ81_00245</name>
</gene>
<reference evidence="5 6" key="1">
    <citation type="submission" date="2020-03" db="EMBL/GenBank/DDBJ databases">
        <title>Soil Listeria distribution.</title>
        <authorList>
            <person name="Liao J."/>
            <person name="Wiedmann M."/>
        </authorList>
    </citation>
    <scope>NUCLEOTIDE SEQUENCE [LARGE SCALE GENOMIC DNA]</scope>
    <source>
        <strain evidence="5 6">FSL L7-0039</strain>
    </source>
</reference>
<dbReference type="RefSeq" id="WP_185641411.1">
    <property type="nucleotide sequence ID" value="NZ_JAASWV010000001.1"/>
</dbReference>
<proteinExistence type="predicted"/>
<sequence>MKKILALMGVLLVFSFGLVACGNEQAKGDTQAEKTPKVEEKKDIELTIDQSYIQSDDNGKVVIKGKVDPKASLSSEGKQIAVDSNGSFTYELSFKDDSESEIVATLRAIKEGYNDKDYDVTVYNNSKSYKEKVAKEEAAQKKEAEKIAKENALAAEKAAKEEAARKAEEDRIAQKEAAAEKEKERLGAEGESALIKAEAYGTTMNMSKAGIYDQLTSEYGEKFSKEAAQYAVDNIDIDYNANALAKAKDYQDMMSMAPEAIRDQLTSEYGEKFTQAEADYAIQHLND</sequence>
<dbReference type="InterPro" id="IPR036388">
    <property type="entry name" value="WH-like_DNA-bd_sf"/>
</dbReference>
<evidence type="ECO:0000313" key="5">
    <source>
        <dbReference type="EMBL" id="MBC2309290.1"/>
    </source>
</evidence>
<keyword evidence="2" id="KW-0732">Signal</keyword>
<dbReference type="InterPro" id="IPR032512">
    <property type="entry name" value="DUF4969"/>
</dbReference>
<feature type="region of interest" description="Disordered" evidence="1">
    <location>
        <begin position="160"/>
        <end position="188"/>
    </location>
</feature>
<dbReference type="EMBL" id="JAASWV010000001">
    <property type="protein sequence ID" value="MBC2309290.1"/>
    <property type="molecule type" value="Genomic_DNA"/>
</dbReference>
<dbReference type="AlphaFoldDB" id="A0A7X0ZSP6"/>
<dbReference type="PROSITE" id="PS51257">
    <property type="entry name" value="PROKAR_LIPOPROTEIN"/>
    <property type="match status" value="1"/>
</dbReference>
<evidence type="ECO:0000259" key="4">
    <source>
        <dbReference type="Pfam" id="PF16339"/>
    </source>
</evidence>
<feature type="domain" description="Putative host cell surface-exposed lipoprotein Ltp-like HTH region" evidence="3">
    <location>
        <begin position="238"/>
        <end position="285"/>
    </location>
</feature>
<comment type="caution">
    <text evidence="5">The sequence shown here is derived from an EMBL/GenBank/DDBJ whole genome shotgun (WGS) entry which is preliminary data.</text>
</comment>
<dbReference type="Gene3D" id="1.10.10.10">
    <property type="entry name" value="Winged helix-like DNA-binding domain superfamily/Winged helix DNA-binding domain"/>
    <property type="match status" value="2"/>
</dbReference>
<feature type="domain" description="DUF4969" evidence="4">
    <location>
        <begin position="2"/>
        <end position="83"/>
    </location>
</feature>